<evidence type="ECO:0000313" key="1">
    <source>
        <dbReference type="EMBL" id="KAK9891366.1"/>
    </source>
</evidence>
<evidence type="ECO:0000313" key="2">
    <source>
        <dbReference type="Proteomes" id="UP001431783"/>
    </source>
</evidence>
<comment type="caution">
    <text evidence="1">The sequence shown here is derived from an EMBL/GenBank/DDBJ whole genome shotgun (WGS) entry which is preliminary data.</text>
</comment>
<gene>
    <name evidence="1" type="ORF">WA026_014607</name>
</gene>
<reference evidence="1 2" key="1">
    <citation type="submission" date="2023-03" db="EMBL/GenBank/DDBJ databases">
        <title>Genome insight into feeding habits of ladybird beetles.</title>
        <authorList>
            <person name="Li H.-S."/>
            <person name="Huang Y.-H."/>
            <person name="Pang H."/>
        </authorList>
    </citation>
    <scope>NUCLEOTIDE SEQUENCE [LARGE SCALE GENOMIC DNA]</scope>
    <source>
        <strain evidence="1">SYSU_2023b</strain>
        <tissue evidence="1">Whole body</tissue>
    </source>
</reference>
<organism evidence="1 2">
    <name type="scientific">Henosepilachna vigintioctopunctata</name>
    <dbReference type="NCBI Taxonomy" id="420089"/>
    <lineage>
        <taxon>Eukaryota</taxon>
        <taxon>Metazoa</taxon>
        <taxon>Ecdysozoa</taxon>
        <taxon>Arthropoda</taxon>
        <taxon>Hexapoda</taxon>
        <taxon>Insecta</taxon>
        <taxon>Pterygota</taxon>
        <taxon>Neoptera</taxon>
        <taxon>Endopterygota</taxon>
        <taxon>Coleoptera</taxon>
        <taxon>Polyphaga</taxon>
        <taxon>Cucujiformia</taxon>
        <taxon>Coccinelloidea</taxon>
        <taxon>Coccinellidae</taxon>
        <taxon>Epilachninae</taxon>
        <taxon>Epilachnini</taxon>
        <taxon>Henosepilachna</taxon>
    </lineage>
</organism>
<name>A0AAW1VDZ4_9CUCU</name>
<protein>
    <submittedName>
        <fullName evidence="1">Uncharacterized protein</fullName>
    </submittedName>
</protein>
<dbReference type="AlphaFoldDB" id="A0AAW1VDZ4"/>
<proteinExistence type="predicted"/>
<dbReference type="EMBL" id="JARQZJ010000128">
    <property type="protein sequence ID" value="KAK9891366.1"/>
    <property type="molecule type" value="Genomic_DNA"/>
</dbReference>
<keyword evidence="2" id="KW-1185">Reference proteome</keyword>
<dbReference type="Proteomes" id="UP001431783">
    <property type="component" value="Unassembled WGS sequence"/>
</dbReference>
<accession>A0AAW1VDZ4</accession>
<sequence>MKYVRETIDEVCDGIHSHFMNYSLHIRESKQHPEGTFPGNSNLHFLMRKSLVSSVLRTATVVPNQDKFLYFSCVGDCMICVSLERPKTGYHHVRSTFARSAPSDYVNWLVRSALHRKRRNANSVTCGREVHHADEVHNYPVRRVQGDFPWGRCNLVIAVDVLHPDVRVS</sequence>